<dbReference type="EMBL" id="LAZR01018113">
    <property type="protein sequence ID" value="KKL97667.1"/>
    <property type="molecule type" value="Genomic_DNA"/>
</dbReference>
<protein>
    <submittedName>
        <fullName evidence="1">Uncharacterized protein</fullName>
    </submittedName>
</protein>
<evidence type="ECO:0000313" key="1">
    <source>
        <dbReference type="EMBL" id="KKL97667.1"/>
    </source>
</evidence>
<organism evidence="1">
    <name type="scientific">marine sediment metagenome</name>
    <dbReference type="NCBI Taxonomy" id="412755"/>
    <lineage>
        <taxon>unclassified sequences</taxon>
        <taxon>metagenomes</taxon>
        <taxon>ecological metagenomes</taxon>
    </lineage>
</organism>
<sequence>MPVDIDATKLTPGEATTLTAMINLQLRLGAELRGLEAVMADTEFIRRCDLILAMCETLDKDFCKEVKNWKRDVENQ</sequence>
<comment type="caution">
    <text evidence="1">The sequence shown here is derived from an EMBL/GenBank/DDBJ whole genome shotgun (WGS) entry which is preliminary data.</text>
</comment>
<reference evidence="1" key="1">
    <citation type="journal article" date="2015" name="Nature">
        <title>Complex archaea that bridge the gap between prokaryotes and eukaryotes.</title>
        <authorList>
            <person name="Spang A."/>
            <person name="Saw J.H."/>
            <person name="Jorgensen S.L."/>
            <person name="Zaremba-Niedzwiedzka K."/>
            <person name="Martijn J."/>
            <person name="Lind A.E."/>
            <person name="van Eijk R."/>
            <person name="Schleper C."/>
            <person name="Guy L."/>
            <person name="Ettema T.J."/>
        </authorList>
    </citation>
    <scope>NUCLEOTIDE SEQUENCE</scope>
</reference>
<dbReference type="AlphaFoldDB" id="A0A0F9JF88"/>
<proteinExistence type="predicted"/>
<accession>A0A0F9JF88</accession>
<gene>
    <name evidence="1" type="ORF">LCGC14_1832220</name>
</gene>
<name>A0A0F9JF88_9ZZZZ</name>